<organism evidence="3 4">
    <name type="scientific">Tieghemostelium lacteum</name>
    <name type="common">Slime mold</name>
    <name type="synonym">Dictyostelium lacteum</name>
    <dbReference type="NCBI Taxonomy" id="361077"/>
    <lineage>
        <taxon>Eukaryota</taxon>
        <taxon>Amoebozoa</taxon>
        <taxon>Evosea</taxon>
        <taxon>Eumycetozoa</taxon>
        <taxon>Dictyostelia</taxon>
        <taxon>Dictyosteliales</taxon>
        <taxon>Raperosteliaceae</taxon>
        <taxon>Tieghemostelium</taxon>
    </lineage>
</organism>
<keyword evidence="3" id="KW-0436">Ligase</keyword>
<accession>A0A151ZB25</accession>
<feature type="coiled-coil region" evidence="1">
    <location>
        <begin position="21"/>
        <end position="76"/>
    </location>
</feature>
<evidence type="ECO:0000256" key="1">
    <source>
        <dbReference type="SAM" id="Coils"/>
    </source>
</evidence>
<dbReference type="GO" id="GO:0016874">
    <property type="term" value="F:ligase activity"/>
    <property type="evidence" value="ECO:0007669"/>
    <property type="project" value="UniProtKB-KW"/>
</dbReference>
<keyword evidence="1" id="KW-0175">Coiled coil</keyword>
<evidence type="ECO:0000313" key="4">
    <source>
        <dbReference type="Proteomes" id="UP000076078"/>
    </source>
</evidence>
<evidence type="ECO:0000256" key="2">
    <source>
        <dbReference type="SAM" id="MobiDB-lite"/>
    </source>
</evidence>
<dbReference type="InParanoid" id="A0A151ZB25"/>
<proteinExistence type="predicted"/>
<comment type="caution">
    <text evidence="3">The sequence shown here is derived from an EMBL/GenBank/DDBJ whole genome shotgun (WGS) entry which is preliminary data.</text>
</comment>
<feature type="compositionally biased region" description="Low complexity" evidence="2">
    <location>
        <begin position="145"/>
        <end position="166"/>
    </location>
</feature>
<sequence>MKVNTQRQGKRTVYFNSQSIRQKEEEERLRMEKKGNEEKERLANEMIRLRSQLVQAKKEKEVKEREEKEKELIAKELAFKDELERLSTIECDLLDSTPTTIVASENLVEEVCSGSTTTEMESLPIAILESELAQEIPELTTSTIISTPTTTISTSSPSSTSTSSSSYSGSFRWTTLIIMIVTFLVAVYNNQSAPQQSQYLGLPSGYEFEYLFKQQLQQEQKNEEIFSSGSPLLAIGSSAHWYSECNLSASLISLVYHREETSYDLSFIQPMESEQVKDLPFYLVFPLVGETHNSCDYSIVPRSSYESLDSIFNRYWLELLHCLLSVLDALWID</sequence>
<protein>
    <submittedName>
        <fullName evidence="3">DNA ligase I</fullName>
    </submittedName>
</protein>
<name>A0A151ZB25_TIELA</name>
<dbReference type="EMBL" id="LODT01000035">
    <property type="protein sequence ID" value="KYQ91152.1"/>
    <property type="molecule type" value="Genomic_DNA"/>
</dbReference>
<dbReference type="AlphaFoldDB" id="A0A151ZB25"/>
<feature type="region of interest" description="Disordered" evidence="2">
    <location>
        <begin position="145"/>
        <end position="168"/>
    </location>
</feature>
<dbReference type="Proteomes" id="UP000076078">
    <property type="component" value="Unassembled WGS sequence"/>
</dbReference>
<keyword evidence="4" id="KW-1185">Reference proteome</keyword>
<reference evidence="3 4" key="1">
    <citation type="submission" date="2015-12" db="EMBL/GenBank/DDBJ databases">
        <title>Dictyostelia acquired genes for synthesis and detection of signals that induce cell-type specialization by lateral gene transfer from prokaryotes.</title>
        <authorList>
            <person name="Gloeckner G."/>
            <person name="Schaap P."/>
        </authorList>
    </citation>
    <scope>NUCLEOTIDE SEQUENCE [LARGE SCALE GENOMIC DNA]</scope>
    <source>
        <strain evidence="3 4">TK</strain>
    </source>
</reference>
<gene>
    <name evidence="3" type="ORF">DLAC_08065</name>
</gene>
<evidence type="ECO:0000313" key="3">
    <source>
        <dbReference type="EMBL" id="KYQ91152.1"/>
    </source>
</evidence>